<dbReference type="GO" id="GO:0000149">
    <property type="term" value="F:SNARE binding"/>
    <property type="evidence" value="ECO:0007669"/>
    <property type="project" value="TreeGrafter"/>
</dbReference>
<dbReference type="GO" id="GO:0012505">
    <property type="term" value="C:endomembrane system"/>
    <property type="evidence" value="ECO:0007669"/>
    <property type="project" value="TreeGrafter"/>
</dbReference>
<feature type="domain" description="Syntaxin N-terminal" evidence="8">
    <location>
        <begin position="30"/>
        <end position="153"/>
    </location>
</feature>
<evidence type="ECO:0000259" key="8">
    <source>
        <dbReference type="SMART" id="SM00503"/>
    </source>
</evidence>
<dbReference type="EMBL" id="JAGGNH010000008">
    <property type="protein sequence ID" value="KAJ0966359.1"/>
    <property type="molecule type" value="Genomic_DNA"/>
</dbReference>
<dbReference type="SUPFAM" id="SSF47661">
    <property type="entry name" value="t-snare proteins"/>
    <property type="match status" value="1"/>
</dbReference>
<dbReference type="GO" id="GO:0031201">
    <property type="term" value="C:SNARE complex"/>
    <property type="evidence" value="ECO:0007669"/>
    <property type="project" value="TreeGrafter"/>
</dbReference>
<dbReference type="Pfam" id="PF05739">
    <property type="entry name" value="SNARE"/>
    <property type="match status" value="1"/>
</dbReference>
<dbReference type="GO" id="GO:0006886">
    <property type="term" value="P:intracellular protein transport"/>
    <property type="evidence" value="ECO:0007669"/>
    <property type="project" value="TreeGrafter"/>
</dbReference>
<keyword evidence="10" id="KW-1185">Reference proteome</keyword>
<reference evidence="9" key="2">
    <citation type="journal article" date="2022" name="Hortic Res">
        <title>The genome of Dioscorea zingiberensis sheds light on the biosynthesis, origin and evolution of the medicinally important diosgenin saponins.</title>
        <authorList>
            <person name="Li Y."/>
            <person name="Tan C."/>
            <person name="Li Z."/>
            <person name="Guo J."/>
            <person name="Li S."/>
            <person name="Chen X."/>
            <person name="Wang C."/>
            <person name="Dai X."/>
            <person name="Yang H."/>
            <person name="Song W."/>
            <person name="Hou L."/>
            <person name="Xu J."/>
            <person name="Tong Z."/>
            <person name="Xu A."/>
            <person name="Yuan X."/>
            <person name="Wang W."/>
            <person name="Yang Q."/>
            <person name="Chen L."/>
            <person name="Sun Z."/>
            <person name="Wang K."/>
            <person name="Pan B."/>
            <person name="Chen J."/>
            <person name="Bao Y."/>
            <person name="Liu F."/>
            <person name="Qi X."/>
            <person name="Gang D.R."/>
            <person name="Wen J."/>
            <person name="Li J."/>
        </authorList>
    </citation>
    <scope>NUCLEOTIDE SEQUENCE</scope>
    <source>
        <strain evidence="9">Dzin_1.0</strain>
    </source>
</reference>
<keyword evidence="3 7" id="KW-0812">Transmembrane</keyword>
<dbReference type="CDD" id="cd00179">
    <property type="entry name" value="SynN"/>
    <property type="match status" value="1"/>
</dbReference>
<keyword evidence="6 7" id="KW-0472">Membrane</keyword>
<keyword evidence="4" id="KW-0653">Protein transport</keyword>
<accession>A0A9D5C5F4</accession>
<dbReference type="Pfam" id="PF00804">
    <property type="entry name" value="Syntaxin"/>
    <property type="match status" value="1"/>
</dbReference>
<evidence type="ECO:0000313" key="9">
    <source>
        <dbReference type="EMBL" id="KAJ0966359.1"/>
    </source>
</evidence>
<sequence>MNNLLTDSFKFPHGQYSGEDVELGLQVPNSAELHLDEFFQQVQVIGKHISKLSKLLKKIRDTHEEAKAYDMEGVYGQLMEKGIDGVGKTALLVKTKLEQLDKDNLQNRQKPRCGKGSSVDRSRIATTVALKIKLKERMSDFQALREMIHREHRELVDRRFFTVTGNHADEETIDLLIATGNTEQNFQKAIQERGRGQIMGIIGEINERYDTIKELERKLHELQQVSSAVNYVQSGVSALQNAKKRKKNSRKWMFIAMFLLLFIAVVIVLGMLKPWVHHKHA</sequence>
<dbReference type="GO" id="GO:0048278">
    <property type="term" value="P:vesicle docking"/>
    <property type="evidence" value="ECO:0007669"/>
    <property type="project" value="TreeGrafter"/>
</dbReference>
<keyword evidence="5 7" id="KW-1133">Transmembrane helix</keyword>
<dbReference type="InterPro" id="IPR006011">
    <property type="entry name" value="Syntaxin_N"/>
</dbReference>
<name>A0A9D5C5F4_9LILI</name>
<reference evidence="9" key="1">
    <citation type="submission" date="2021-03" db="EMBL/GenBank/DDBJ databases">
        <authorList>
            <person name="Li Z."/>
            <person name="Yang C."/>
        </authorList>
    </citation>
    <scope>NUCLEOTIDE SEQUENCE</scope>
    <source>
        <strain evidence="9">Dzin_1.0</strain>
        <tissue evidence="9">Leaf</tissue>
    </source>
</reference>
<dbReference type="GO" id="GO:0005484">
    <property type="term" value="F:SNAP receptor activity"/>
    <property type="evidence" value="ECO:0007669"/>
    <property type="project" value="TreeGrafter"/>
</dbReference>
<keyword evidence="4" id="KW-0813">Transport</keyword>
<dbReference type="InterPro" id="IPR000727">
    <property type="entry name" value="T_SNARE_dom"/>
</dbReference>
<dbReference type="PANTHER" id="PTHR19957:SF307">
    <property type="entry name" value="PROTEIN SSO1-RELATED"/>
    <property type="match status" value="1"/>
</dbReference>
<proteinExistence type="inferred from homology"/>
<comment type="caution">
    <text evidence="9">The sequence shown here is derived from an EMBL/GenBank/DDBJ whole genome shotgun (WGS) entry which is preliminary data.</text>
</comment>
<dbReference type="Gene3D" id="1.20.5.110">
    <property type="match status" value="1"/>
</dbReference>
<evidence type="ECO:0000256" key="2">
    <source>
        <dbReference type="ARBA" id="ARBA00009063"/>
    </source>
</evidence>
<dbReference type="InterPro" id="IPR010989">
    <property type="entry name" value="SNARE"/>
</dbReference>
<comment type="similarity">
    <text evidence="2">Belongs to the syntaxin family.</text>
</comment>
<dbReference type="InterPro" id="IPR045242">
    <property type="entry name" value="Syntaxin"/>
</dbReference>
<dbReference type="SMART" id="SM00503">
    <property type="entry name" value="SynN"/>
    <property type="match status" value="1"/>
</dbReference>
<dbReference type="PANTHER" id="PTHR19957">
    <property type="entry name" value="SYNTAXIN"/>
    <property type="match status" value="1"/>
</dbReference>
<evidence type="ECO:0000256" key="5">
    <source>
        <dbReference type="ARBA" id="ARBA00022989"/>
    </source>
</evidence>
<comment type="subcellular location">
    <subcellularLocation>
        <location evidence="1">Membrane</location>
        <topology evidence="1">Single-pass type IV membrane protein</topology>
    </subcellularLocation>
</comment>
<dbReference type="GO" id="GO:0006887">
    <property type="term" value="P:exocytosis"/>
    <property type="evidence" value="ECO:0007669"/>
    <property type="project" value="TreeGrafter"/>
</dbReference>
<dbReference type="OrthoDB" id="10255013at2759"/>
<protein>
    <recommendedName>
        <fullName evidence="8">Syntaxin N-terminal domain-containing protein</fullName>
    </recommendedName>
</protein>
<dbReference type="Gene3D" id="1.20.58.70">
    <property type="match status" value="1"/>
</dbReference>
<evidence type="ECO:0000313" key="10">
    <source>
        <dbReference type="Proteomes" id="UP001085076"/>
    </source>
</evidence>
<gene>
    <name evidence="9" type="ORF">J5N97_027497</name>
</gene>
<feature type="transmembrane region" description="Helical" evidence="7">
    <location>
        <begin position="252"/>
        <end position="272"/>
    </location>
</feature>
<dbReference type="GO" id="GO:0005886">
    <property type="term" value="C:plasma membrane"/>
    <property type="evidence" value="ECO:0007669"/>
    <property type="project" value="TreeGrafter"/>
</dbReference>
<evidence type="ECO:0000256" key="7">
    <source>
        <dbReference type="SAM" id="Phobius"/>
    </source>
</evidence>
<dbReference type="Proteomes" id="UP001085076">
    <property type="component" value="Miscellaneous, Linkage group lg08"/>
</dbReference>
<evidence type="ECO:0000256" key="6">
    <source>
        <dbReference type="ARBA" id="ARBA00023136"/>
    </source>
</evidence>
<dbReference type="AlphaFoldDB" id="A0A9D5C5F4"/>
<evidence type="ECO:0000256" key="3">
    <source>
        <dbReference type="ARBA" id="ARBA00022692"/>
    </source>
</evidence>
<organism evidence="9 10">
    <name type="scientific">Dioscorea zingiberensis</name>
    <dbReference type="NCBI Taxonomy" id="325984"/>
    <lineage>
        <taxon>Eukaryota</taxon>
        <taxon>Viridiplantae</taxon>
        <taxon>Streptophyta</taxon>
        <taxon>Embryophyta</taxon>
        <taxon>Tracheophyta</taxon>
        <taxon>Spermatophyta</taxon>
        <taxon>Magnoliopsida</taxon>
        <taxon>Liliopsida</taxon>
        <taxon>Dioscoreales</taxon>
        <taxon>Dioscoreaceae</taxon>
        <taxon>Dioscorea</taxon>
    </lineage>
</organism>
<evidence type="ECO:0000256" key="4">
    <source>
        <dbReference type="ARBA" id="ARBA00022927"/>
    </source>
</evidence>
<dbReference type="GO" id="GO:0006906">
    <property type="term" value="P:vesicle fusion"/>
    <property type="evidence" value="ECO:0007669"/>
    <property type="project" value="TreeGrafter"/>
</dbReference>
<evidence type="ECO:0000256" key="1">
    <source>
        <dbReference type="ARBA" id="ARBA00004211"/>
    </source>
</evidence>